<dbReference type="GO" id="GO:0070382">
    <property type="term" value="C:exocytic vesicle"/>
    <property type="evidence" value="ECO:0007669"/>
    <property type="project" value="TreeGrafter"/>
</dbReference>
<name>A0A158R9P4_TAEAS</name>
<dbReference type="OrthoDB" id="195679at2759"/>
<dbReference type="GO" id="GO:0042043">
    <property type="term" value="F:neurexin family protein binding"/>
    <property type="evidence" value="ECO:0007669"/>
    <property type="project" value="TreeGrafter"/>
</dbReference>
<feature type="domain" description="C2" evidence="5">
    <location>
        <begin position="448"/>
        <end position="571"/>
    </location>
</feature>
<accession>A0A158R9P4</accession>
<dbReference type="GO" id="GO:0031267">
    <property type="term" value="F:small GTPase binding"/>
    <property type="evidence" value="ECO:0007669"/>
    <property type="project" value="InterPro"/>
</dbReference>
<dbReference type="PANTHER" id="PTHR45716:SF2">
    <property type="entry name" value="BITESIZE, ISOFORM I"/>
    <property type="match status" value="1"/>
</dbReference>
<evidence type="ECO:0000313" key="9">
    <source>
        <dbReference type="WBParaSite" id="TASK_0000756001-mRNA-1"/>
    </source>
</evidence>
<dbReference type="Pfam" id="PF00168">
    <property type="entry name" value="C2"/>
    <property type="match status" value="2"/>
</dbReference>
<keyword evidence="3" id="KW-0472">Membrane</keyword>
<feature type="compositionally biased region" description="Polar residues" evidence="4">
    <location>
        <begin position="254"/>
        <end position="283"/>
    </location>
</feature>
<dbReference type="SMART" id="SM00239">
    <property type="entry name" value="C2"/>
    <property type="match status" value="2"/>
</dbReference>
<feature type="region of interest" description="Disordered" evidence="4">
    <location>
        <begin position="213"/>
        <end position="334"/>
    </location>
</feature>
<organism evidence="9">
    <name type="scientific">Taenia asiatica</name>
    <name type="common">Asian tapeworm</name>
    <dbReference type="NCBI Taxonomy" id="60517"/>
    <lineage>
        <taxon>Eukaryota</taxon>
        <taxon>Metazoa</taxon>
        <taxon>Spiralia</taxon>
        <taxon>Lophotrochozoa</taxon>
        <taxon>Platyhelminthes</taxon>
        <taxon>Cestoda</taxon>
        <taxon>Eucestoda</taxon>
        <taxon>Cyclophyllidea</taxon>
        <taxon>Taeniidae</taxon>
        <taxon>Taenia</taxon>
    </lineage>
</organism>
<dbReference type="GO" id="GO:0005886">
    <property type="term" value="C:plasma membrane"/>
    <property type="evidence" value="ECO:0007669"/>
    <property type="project" value="TreeGrafter"/>
</dbReference>
<dbReference type="Gene3D" id="3.30.40.10">
    <property type="entry name" value="Zinc/RING finger domain, C3HC4 (zinc finger)"/>
    <property type="match status" value="1"/>
</dbReference>
<evidence type="ECO:0000313" key="7">
    <source>
        <dbReference type="EMBL" id="VDK38598.1"/>
    </source>
</evidence>
<dbReference type="GO" id="GO:0006886">
    <property type="term" value="P:intracellular protein transport"/>
    <property type="evidence" value="ECO:0007669"/>
    <property type="project" value="InterPro"/>
</dbReference>
<sequence>MSVVSGGHSGRPAGKPASVISSYQSGASVAGRSAVGKQVNNSSVKSSKSLPFNAVTIPNSAGKGRILGDQEITEEEMEHLADVCRRYDMLQRQEDERIKNIREKAISKEKARQGVTRYDDAHCALCGAAFMVLFNPKSLCQHCDLYVCRNCVQKRLDSEGIICKVCFSECSNKARTGLWFTEKLQVAKRDGRVIAVAPTSALRASLIRKRKEQSAASSVVGKPQPTPQGASIFSSNPVKEAARRLAQENERDYSLSSSTSQRPVSEHSPITSTPTGESNSQVYSGASGRSSMRRRGGAPPQVTDLRRRLSSASSTTASTQNRSRTLGPRPLSPATGAEQLAFNVIFSGVDDLPKTLPRTNSQNRSNSGYATPNTLTGYSDGNNWDNRSMISGVGSSNTSSSSSSSSSILQCFKTFIKDVFHYFFQVSVGSVTSVYSEREESFTHGIVITGELSFSIDYDDKSSSLRVFVKQARDVAVADKKTNNSSTYVKTYLLPDKTKRSKRKTKVKKNTTNPVFSEALTYNIAKSDLAYRTLQISLWHHRHMKANLFLGEVLVPLADYRFSSTPIWRGLQSRSSLEGSFDHKLTKGQIRLGLKFLPATQGDLGELHVYIKNATDLNVPVGASGESDQKDLNPVVKTYLLPDRPKDSKRKTKVVKKTNNPTWEETLVYKGIAKTQLPSIGVEVVVWDASRLNQYDYLGGCNLNTGSRSGFGMDATGTERALWVEMMSKPNTMVEGSVQLRSTME</sequence>
<feature type="compositionally biased region" description="Polar residues" evidence="4">
    <location>
        <begin position="357"/>
        <end position="382"/>
    </location>
</feature>
<evidence type="ECO:0000259" key="5">
    <source>
        <dbReference type="PROSITE" id="PS50004"/>
    </source>
</evidence>
<gene>
    <name evidence="7" type="ORF">TASK_LOCUS7561</name>
</gene>
<dbReference type="AlphaFoldDB" id="A0A158R9P4"/>
<feature type="region of interest" description="Disordered" evidence="4">
    <location>
        <begin position="353"/>
        <end position="382"/>
    </location>
</feature>
<feature type="domain" description="RabBD" evidence="6">
    <location>
        <begin position="66"/>
        <end position="183"/>
    </location>
</feature>
<dbReference type="STRING" id="60517.A0A158R9P4"/>
<evidence type="ECO:0000256" key="3">
    <source>
        <dbReference type="ARBA" id="ARBA00023136"/>
    </source>
</evidence>
<feature type="compositionally biased region" description="Basic and acidic residues" evidence="4">
    <location>
        <begin position="240"/>
        <end position="253"/>
    </location>
</feature>
<dbReference type="Pfam" id="PF02318">
    <property type="entry name" value="FYVE_2"/>
    <property type="match status" value="1"/>
</dbReference>
<proteinExistence type="predicted"/>
<dbReference type="WBParaSite" id="TASK_0000756001-mRNA-1">
    <property type="protein sequence ID" value="TASK_0000756001-mRNA-1"/>
    <property type="gene ID" value="TASK_0000756001"/>
</dbReference>
<evidence type="ECO:0000259" key="6">
    <source>
        <dbReference type="PROSITE" id="PS50916"/>
    </source>
</evidence>
<evidence type="ECO:0000313" key="8">
    <source>
        <dbReference type="Proteomes" id="UP000282613"/>
    </source>
</evidence>
<dbReference type="CDD" id="cd08521">
    <property type="entry name" value="C2A_SLP"/>
    <property type="match status" value="1"/>
</dbReference>
<dbReference type="Proteomes" id="UP000282613">
    <property type="component" value="Unassembled WGS sequence"/>
</dbReference>
<dbReference type="PANTHER" id="PTHR45716">
    <property type="entry name" value="BITESIZE, ISOFORM I"/>
    <property type="match status" value="1"/>
</dbReference>
<keyword evidence="8" id="KW-1185">Reference proteome</keyword>
<comment type="subcellular location">
    <subcellularLocation>
        <location evidence="1">Membrane</location>
    </subcellularLocation>
</comment>
<dbReference type="InterPro" id="IPR013083">
    <property type="entry name" value="Znf_RING/FYVE/PHD"/>
</dbReference>
<evidence type="ECO:0000256" key="4">
    <source>
        <dbReference type="SAM" id="MobiDB-lite"/>
    </source>
</evidence>
<dbReference type="PROSITE" id="PS50004">
    <property type="entry name" value="C2"/>
    <property type="match status" value="2"/>
</dbReference>
<keyword evidence="2" id="KW-0677">Repeat</keyword>
<dbReference type="EMBL" id="UYRS01018636">
    <property type="protein sequence ID" value="VDK38598.1"/>
    <property type="molecule type" value="Genomic_DNA"/>
</dbReference>
<dbReference type="InterPro" id="IPR000008">
    <property type="entry name" value="C2_dom"/>
</dbReference>
<dbReference type="Gene3D" id="2.60.40.150">
    <property type="entry name" value="C2 domain"/>
    <property type="match status" value="2"/>
</dbReference>
<dbReference type="SUPFAM" id="SSF57903">
    <property type="entry name" value="FYVE/PHD zinc finger"/>
    <property type="match status" value="1"/>
</dbReference>
<dbReference type="InterPro" id="IPR035892">
    <property type="entry name" value="C2_domain_sf"/>
</dbReference>
<dbReference type="FunFam" id="2.60.40.150:FF:000006">
    <property type="entry name" value="Synaptotagmin-like 5, isoform CRA_a"/>
    <property type="match status" value="1"/>
</dbReference>
<dbReference type="GO" id="GO:0006887">
    <property type="term" value="P:exocytosis"/>
    <property type="evidence" value="ECO:0007669"/>
    <property type="project" value="TreeGrafter"/>
</dbReference>
<dbReference type="InterPro" id="IPR041282">
    <property type="entry name" value="FYVE_2"/>
</dbReference>
<evidence type="ECO:0000256" key="1">
    <source>
        <dbReference type="ARBA" id="ARBA00004370"/>
    </source>
</evidence>
<dbReference type="InterPro" id="IPR010911">
    <property type="entry name" value="Rab_BD"/>
</dbReference>
<feature type="domain" description="C2" evidence="5">
    <location>
        <begin position="586"/>
        <end position="724"/>
    </location>
</feature>
<feature type="compositionally biased region" description="Polar residues" evidence="4">
    <location>
        <begin position="227"/>
        <end position="237"/>
    </location>
</feature>
<dbReference type="SUPFAM" id="SSF49562">
    <property type="entry name" value="C2 domain (Calcium/lipid-binding domain, CaLB)"/>
    <property type="match status" value="2"/>
</dbReference>
<protein>
    <submittedName>
        <fullName evidence="9">Synaptotagmin-like protein 5</fullName>
    </submittedName>
</protein>
<reference evidence="9" key="1">
    <citation type="submission" date="2016-04" db="UniProtKB">
        <authorList>
            <consortium name="WormBaseParasite"/>
        </authorList>
    </citation>
    <scope>IDENTIFICATION</scope>
</reference>
<reference evidence="7 8" key="2">
    <citation type="submission" date="2018-11" db="EMBL/GenBank/DDBJ databases">
        <authorList>
            <consortium name="Pathogen Informatics"/>
        </authorList>
    </citation>
    <scope>NUCLEOTIDE SEQUENCE [LARGE SCALE GENOMIC DNA]</scope>
</reference>
<evidence type="ECO:0000256" key="2">
    <source>
        <dbReference type="ARBA" id="ARBA00022737"/>
    </source>
</evidence>
<dbReference type="PROSITE" id="PS50916">
    <property type="entry name" value="RABBD"/>
    <property type="match status" value="1"/>
</dbReference>
<feature type="compositionally biased region" description="Low complexity" evidence="4">
    <location>
        <begin position="310"/>
        <end position="325"/>
    </location>
</feature>
<dbReference type="InterPro" id="IPR011011">
    <property type="entry name" value="Znf_FYVE_PHD"/>
</dbReference>